<dbReference type="PROSITE" id="PS51462">
    <property type="entry name" value="NUDIX"/>
    <property type="match status" value="1"/>
</dbReference>
<dbReference type="SUPFAM" id="SSF55811">
    <property type="entry name" value="Nudix"/>
    <property type="match status" value="1"/>
</dbReference>
<evidence type="ECO:0000259" key="7">
    <source>
        <dbReference type="PROSITE" id="PS51462"/>
    </source>
</evidence>
<sequence>MPIDPFQRLRHALAQPAPPSSDYDLNPDFAVAEGRVLRDAAVLLAFQSGPRGAELLLTKRASHLRHHPGQIACPGGKMDPGDATPEAAALREAAEEIALPAANVEILGRLTPHETVTGFQVVPVLARVRTPFTPRAQPGEVAEIFAVPFDHIANLARYRVERRRWLGQWRYFYTVPLGPYYIWGATARILHNLAQRMDQP</sequence>
<dbReference type="GO" id="GO:0010945">
    <property type="term" value="F:coenzyme A diphosphatase activity"/>
    <property type="evidence" value="ECO:0007669"/>
    <property type="project" value="InterPro"/>
</dbReference>
<reference evidence="8 9" key="1">
    <citation type="submission" date="2016-10" db="EMBL/GenBank/DDBJ databases">
        <authorList>
            <person name="de Groot N.N."/>
        </authorList>
    </citation>
    <scope>NUCLEOTIDE SEQUENCE [LARGE SCALE GENOMIC DNA]</scope>
    <source>
        <strain evidence="8 9">CGMCC 1.8894</strain>
    </source>
</reference>
<keyword evidence="9" id="KW-1185">Reference proteome</keyword>
<evidence type="ECO:0000256" key="6">
    <source>
        <dbReference type="ARBA" id="ARBA00023211"/>
    </source>
</evidence>
<gene>
    <name evidence="8" type="ORF">SAMN04488238_10444</name>
</gene>
<dbReference type="Proteomes" id="UP000198539">
    <property type="component" value="Unassembled WGS sequence"/>
</dbReference>
<dbReference type="CDD" id="cd03426">
    <property type="entry name" value="NUDIX_CoAse_Nudt7"/>
    <property type="match status" value="1"/>
</dbReference>
<keyword evidence="4" id="KW-0378">Hydrolase</keyword>
<dbReference type="RefSeq" id="WP_092887255.1">
    <property type="nucleotide sequence ID" value="NZ_CP061498.1"/>
</dbReference>
<dbReference type="InterPro" id="IPR015797">
    <property type="entry name" value="NUDIX_hydrolase-like_dom_sf"/>
</dbReference>
<organism evidence="8 9">
    <name type="scientific">Roseicitreum antarcticum</name>
    <dbReference type="NCBI Taxonomy" id="564137"/>
    <lineage>
        <taxon>Bacteria</taxon>
        <taxon>Pseudomonadati</taxon>
        <taxon>Pseudomonadota</taxon>
        <taxon>Alphaproteobacteria</taxon>
        <taxon>Rhodobacterales</taxon>
        <taxon>Paracoccaceae</taxon>
        <taxon>Roseicitreum</taxon>
    </lineage>
</organism>
<dbReference type="Pfam" id="PF00293">
    <property type="entry name" value="NUDIX"/>
    <property type="match status" value="1"/>
</dbReference>
<dbReference type="NCBIfam" id="NF007980">
    <property type="entry name" value="PRK10707.1"/>
    <property type="match status" value="1"/>
</dbReference>
<evidence type="ECO:0000313" key="9">
    <source>
        <dbReference type="Proteomes" id="UP000198539"/>
    </source>
</evidence>
<evidence type="ECO:0000256" key="2">
    <source>
        <dbReference type="ARBA" id="ARBA00001946"/>
    </source>
</evidence>
<comment type="cofactor">
    <cofactor evidence="1">
        <name>Mn(2+)</name>
        <dbReference type="ChEBI" id="CHEBI:29035"/>
    </cofactor>
</comment>
<dbReference type="GO" id="GO:0046872">
    <property type="term" value="F:metal ion binding"/>
    <property type="evidence" value="ECO:0007669"/>
    <property type="project" value="UniProtKB-KW"/>
</dbReference>
<evidence type="ECO:0000256" key="1">
    <source>
        <dbReference type="ARBA" id="ARBA00001936"/>
    </source>
</evidence>
<dbReference type="InterPro" id="IPR000086">
    <property type="entry name" value="NUDIX_hydrolase_dom"/>
</dbReference>
<dbReference type="InterPro" id="IPR045121">
    <property type="entry name" value="CoAse"/>
</dbReference>
<name>A0A1H2X2Q3_9RHOB</name>
<dbReference type="OrthoDB" id="9802805at2"/>
<keyword evidence="5" id="KW-0460">Magnesium</keyword>
<proteinExistence type="predicted"/>
<comment type="cofactor">
    <cofactor evidence="2">
        <name>Mg(2+)</name>
        <dbReference type="ChEBI" id="CHEBI:18420"/>
    </cofactor>
</comment>
<dbReference type="PANTHER" id="PTHR12992">
    <property type="entry name" value="NUDIX HYDROLASE"/>
    <property type="match status" value="1"/>
</dbReference>
<keyword evidence="3" id="KW-0479">Metal-binding</keyword>
<evidence type="ECO:0000256" key="5">
    <source>
        <dbReference type="ARBA" id="ARBA00022842"/>
    </source>
</evidence>
<dbReference type="AlphaFoldDB" id="A0A1H2X2Q3"/>
<protein>
    <submittedName>
        <fullName evidence="8">8-oxo-dGTP pyrophosphatase MutT, NUDIX family</fullName>
    </submittedName>
</protein>
<dbReference type="STRING" id="564137.SAMN04488238_10444"/>
<keyword evidence="6" id="KW-0464">Manganese</keyword>
<accession>A0A1H2X2Q3</accession>
<feature type="domain" description="Nudix hydrolase" evidence="7">
    <location>
        <begin position="36"/>
        <end position="172"/>
    </location>
</feature>
<evidence type="ECO:0000313" key="8">
    <source>
        <dbReference type="EMBL" id="SDW87152.1"/>
    </source>
</evidence>
<dbReference type="PANTHER" id="PTHR12992:SF11">
    <property type="entry name" value="MITOCHONDRIAL COENZYME A DIPHOSPHATASE NUDT8"/>
    <property type="match status" value="1"/>
</dbReference>
<dbReference type="Gene3D" id="3.90.79.10">
    <property type="entry name" value="Nucleoside Triphosphate Pyrophosphohydrolase"/>
    <property type="match status" value="1"/>
</dbReference>
<evidence type="ECO:0000256" key="4">
    <source>
        <dbReference type="ARBA" id="ARBA00022801"/>
    </source>
</evidence>
<dbReference type="EMBL" id="FNOM01000004">
    <property type="protein sequence ID" value="SDW87152.1"/>
    <property type="molecule type" value="Genomic_DNA"/>
</dbReference>
<evidence type="ECO:0000256" key="3">
    <source>
        <dbReference type="ARBA" id="ARBA00022723"/>
    </source>
</evidence>